<protein>
    <submittedName>
        <fullName evidence="2">Uncharacterized protein</fullName>
    </submittedName>
</protein>
<feature type="compositionally biased region" description="Basic residues" evidence="1">
    <location>
        <begin position="159"/>
        <end position="171"/>
    </location>
</feature>
<accession>G0U0C9</accession>
<dbReference type="VEuPathDB" id="TriTrypDB:TvY486_0801350"/>
<evidence type="ECO:0000313" key="2">
    <source>
        <dbReference type="EMBL" id="CCC49527.1"/>
    </source>
</evidence>
<dbReference type="EMBL" id="HE573024">
    <property type="protein sequence ID" value="CCC49527.1"/>
    <property type="molecule type" value="Genomic_DNA"/>
</dbReference>
<dbReference type="AlphaFoldDB" id="G0U0C9"/>
<feature type="region of interest" description="Disordered" evidence="1">
    <location>
        <begin position="139"/>
        <end position="184"/>
    </location>
</feature>
<name>G0U0C9_TRYVY</name>
<gene>
    <name evidence="2" type="ORF">TVY486_0801350</name>
</gene>
<reference evidence="2" key="1">
    <citation type="journal article" date="2012" name="Proc. Natl. Acad. Sci. U.S.A.">
        <title>Antigenic diversity is generated by distinct evolutionary mechanisms in African trypanosome species.</title>
        <authorList>
            <person name="Jackson A.P."/>
            <person name="Berry A."/>
            <person name="Aslett M."/>
            <person name="Allison H.C."/>
            <person name="Burton P."/>
            <person name="Vavrova-Anderson J."/>
            <person name="Brown R."/>
            <person name="Browne H."/>
            <person name="Corton N."/>
            <person name="Hauser H."/>
            <person name="Gamble J."/>
            <person name="Gilderthorp R."/>
            <person name="Marcello L."/>
            <person name="McQuillan J."/>
            <person name="Otto T.D."/>
            <person name="Quail M.A."/>
            <person name="Sanders M.J."/>
            <person name="van Tonder A."/>
            <person name="Ginger M.L."/>
            <person name="Field M.C."/>
            <person name="Barry J.D."/>
            <person name="Hertz-Fowler C."/>
            <person name="Berriman M."/>
        </authorList>
    </citation>
    <scope>NUCLEOTIDE SEQUENCE</scope>
    <source>
        <strain evidence="2">Y486</strain>
    </source>
</reference>
<proteinExistence type="predicted"/>
<organism evidence="2">
    <name type="scientific">Trypanosoma vivax (strain Y486)</name>
    <dbReference type="NCBI Taxonomy" id="1055687"/>
    <lineage>
        <taxon>Eukaryota</taxon>
        <taxon>Discoba</taxon>
        <taxon>Euglenozoa</taxon>
        <taxon>Kinetoplastea</taxon>
        <taxon>Metakinetoplastina</taxon>
        <taxon>Trypanosomatida</taxon>
        <taxon>Trypanosomatidae</taxon>
        <taxon>Trypanosoma</taxon>
        <taxon>Duttonella</taxon>
    </lineage>
</organism>
<sequence>MRRVACPPVNLPAYLLSHLPRKQRPANAQPTPFLPMLAECSSARLFESINNWPLRWKRRPKAATPRKRMDQHWLCELGPFFSQAPKRKAEKMREGESGAARSVLLSPSFCQTPPLNFRGRVCALRPGALTFRIAAGGRRERRDKKRAPFAEGAGTARRGQWKFLRRSKRPKGLNDAAPTASGSAAGFPAKAKVCPGGLALCF</sequence>
<evidence type="ECO:0000256" key="1">
    <source>
        <dbReference type="SAM" id="MobiDB-lite"/>
    </source>
</evidence>